<name>A0A6P0B326_RHILE</name>
<sequence>MTDSPYQDRVKAWVEACFPASAHTDRDERTHRFLEEALELAQASGCSREDAFSLVDYVFARPEGEPDQETGGVLITLAALSNINGVNMEDAGERELTRNWARIDQIRAKQAAKPRGSALPQ</sequence>
<evidence type="ECO:0000313" key="1">
    <source>
        <dbReference type="EMBL" id="NEI33616.1"/>
    </source>
</evidence>
<dbReference type="EMBL" id="WUEZ01000005">
    <property type="protein sequence ID" value="NEI33616.1"/>
    <property type="molecule type" value="Genomic_DNA"/>
</dbReference>
<reference evidence="1 2" key="1">
    <citation type="submission" date="2019-12" db="EMBL/GenBank/DDBJ databases">
        <title>Rhizobium genotypes associated with high levels of biological nitrogen fixation by grain legumes in a temperate-maritime cropping system.</title>
        <authorList>
            <person name="Maluk M."/>
            <person name="Francesc Ferrando Molina F."/>
            <person name="Lopez Del Egido L."/>
            <person name="Lafos M."/>
            <person name="Langarica-Fuentes A."/>
            <person name="Gebre Yohannes G."/>
            <person name="Young M.W."/>
            <person name="Martin P."/>
            <person name="Gantlett R."/>
            <person name="Kenicer G."/>
            <person name="Hawes C."/>
            <person name="Begg G.S."/>
            <person name="Quilliam R.S."/>
            <person name="Squire G.R."/>
            <person name="Poole P.S."/>
            <person name="Young P.W."/>
            <person name="Iannetta P.M."/>
            <person name="James E.K."/>
        </authorList>
    </citation>
    <scope>NUCLEOTIDE SEQUENCE [LARGE SCALE GENOMIC DNA]</scope>
    <source>
        <strain evidence="1 2">JHI1096</strain>
    </source>
</reference>
<accession>A0A6P0B326</accession>
<gene>
    <name evidence="1" type="ORF">GR204_06325</name>
</gene>
<dbReference type="Proteomes" id="UP000471560">
    <property type="component" value="Unassembled WGS sequence"/>
</dbReference>
<evidence type="ECO:0000313" key="2">
    <source>
        <dbReference type="Proteomes" id="UP000471560"/>
    </source>
</evidence>
<protein>
    <submittedName>
        <fullName evidence="1">Uncharacterized protein</fullName>
    </submittedName>
</protein>
<dbReference type="RefSeq" id="WP_164576045.1">
    <property type="nucleotide sequence ID" value="NZ_WUEZ01000005.1"/>
</dbReference>
<comment type="caution">
    <text evidence="1">The sequence shown here is derived from an EMBL/GenBank/DDBJ whole genome shotgun (WGS) entry which is preliminary data.</text>
</comment>
<organism evidence="1 2">
    <name type="scientific">Rhizobium leguminosarum</name>
    <dbReference type="NCBI Taxonomy" id="384"/>
    <lineage>
        <taxon>Bacteria</taxon>
        <taxon>Pseudomonadati</taxon>
        <taxon>Pseudomonadota</taxon>
        <taxon>Alphaproteobacteria</taxon>
        <taxon>Hyphomicrobiales</taxon>
        <taxon>Rhizobiaceae</taxon>
        <taxon>Rhizobium/Agrobacterium group</taxon>
        <taxon>Rhizobium</taxon>
    </lineage>
</organism>
<dbReference type="AlphaFoldDB" id="A0A6P0B326"/>
<proteinExistence type="predicted"/>